<sequence length="284" mass="32321">MNHQNFKQKTLLLLSFLLLGFAAQQAQATVKSNIKGTRVLVYTKNGKGFIHDNIPSAVKCIQTLGAENKFTVDVSDDPSVFTEANLKKYKMLVFTSTNNDVFDNDQQRLEFRRYLQAGGGFVGIHSVTGTERKWTWFKQMIGGTFEWHASNQKFNVKIIDPSHPSMKGLPKVWERSLGDECYFTKEMYPGIKVTIAHDLHSLKKDTAKVAKVAGPFKDLYPAAWYQTFDGGNVWITTLGHNKEYYQEPTFMKHILQGMDYIASLVGKLDYTKAYATSRDTEVKY</sequence>
<dbReference type="OrthoDB" id="9816308at2"/>
<reference evidence="3 4" key="1">
    <citation type="submission" date="2019-02" db="EMBL/GenBank/DDBJ databases">
        <title>Pedobacter sp. RP-1-14 sp. nov., isolated from Arctic soil.</title>
        <authorList>
            <person name="Dahal R.H."/>
        </authorList>
    </citation>
    <scope>NUCLEOTIDE SEQUENCE [LARGE SCALE GENOMIC DNA]</scope>
    <source>
        <strain evidence="3 4">RP-1-14</strain>
    </source>
</reference>
<organism evidence="3 4">
    <name type="scientific">Pedobacter psychroterrae</name>
    <dbReference type="NCBI Taxonomy" id="2530453"/>
    <lineage>
        <taxon>Bacteria</taxon>
        <taxon>Pseudomonadati</taxon>
        <taxon>Bacteroidota</taxon>
        <taxon>Sphingobacteriia</taxon>
        <taxon>Sphingobacteriales</taxon>
        <taxon>Sphingobacteriaceae</taxon>
        <taxon>Pedobacter</taxon>
    </lineage>
</organism>
<feature type="signal peptide" evidence="1">
    <location>
        <begin position="1"/>
        <end position="28"/>
    </location>
</feature>
<accession>A0A4R0NKD1</accession>
<proteinExistence type="predicted"/>
<dbReference type="Gene3D" id="3.40.50.880">
    <property type="match status" value="1"/>
</dbReference>
<keyword evidence="1" id="KW-0732">Signal</keyword>
<evidence type="ECO:0000313" key="3">
    <source>
        <dbReference type="EMBL" id="TCC99793.1"/>
    </source>
</evidence>
<protein>
    <submittedName>
        <fullName evidence="3">ThuA domain-containing protein</fullName>
    </submittedName>
</protein>
<name>A0A4R0NKD1_9SPHI</name>
<evidence type="ECO:0000259" key="2">
    <source>
        <dbReference type="Pfam" id="PF06283"/>
    </source>
</evidence>
<dbReference type="PANTHER" id="PTHR40469:SF2">
    <property type="entry name" value="GALACTOSE-BINDING DOMAIN-LIKE SUPERFAMILY PROTEIN"/>
    <property type="match status" value="1"/>
</dbReference>
<dbReference type="InterPro" id="IPR029062">
    <property type="entry name" value="Class_I_gatase-like"/>
</dbReference>
<dbReference type="EMBL" id="SJSL01000005">
    <property type="protein sequence ID" value="TCC99793.1"/>
    <property type="molecule type" value="Genomic_DNA"/>
</dbReference>
<feature type="domain" description="ThuA-like" evidence="2">
    <location>
        <begin position="38"/>
        <end position="260"/>
    </location>
</feature>
<dbReference type="RefSeq" id="WP_131597129.1">
    <property type="nucleotide sequence ID" value="NZ_SJSL01000005.1"/>
</dbReference>
<dbReference type="SUPFAM" id="SSF52317">
    <property type="entry name" value="Class I glutamine amidotransferase-like"/>
    <property type="match status" value="1"/>
</dbReference>
<dbReference type="InterPro" id="IPR029010">
    <property type="entry name" value="ThuA-like"/>
</dbReference>
<dbReference type="PANTHER" id="PTHR40469">
    <property type="entry name" value="SECRETED GLYCOSYL HYDROLASE"/>
    <property type="match status" value="1"/>
</dbReference>
<gene>
    <name evidence="3" type="ORF">EZ437_16255</name>
</gene>
<dbReference type="Proteomes" id="UP000293347">
    <property type="component" value="Unassembled WGS sequence"/>
</dbReference>
<keyword evidence="4" id="KW-1185">Reference proteome</keyword>
<feature type="chain" id="PRO_5020361655" evidence="1">
    <location>
        <begin position="29"/>
        <end position="284"/>
    </location>
</feature>
<comment type="caution">
    <text evidence="3">The sequence shown here is derived from an EMBL/GenBank/DDBJ whole genome shotgun (WGS) entry which is preliminary data.</text>
</comment>
<dbReference type="Pfam" id="PF06283">
    <property type="entry name" value="ThuA"/>
    <property type="match status" value="1"/>
</dbReference>
<evidence type="ECO:0000256" key="1">
    <source>
        <dbReference type="SAM" id="SignalP"/>
    </source>
</evidence>
<evidence type="ECO:0000313" key="4">
    <source>
        <dbReference type="Proteomes" id="UP000293347"/>
    </source>
</evidence>
<dbReference type="AlphaFoldDB" id="A0A4R0NKD1"/>